<evidence type="ECO:0000313" key="2">
    <source>
        <dbReference type="EnsemblMetazoa" id="SMAR001792-PA"/>
    </source>
</evidence>
<feature type="transmembrane region" description="Helical" evidence="1">
    <location>
        <begin position="146"/>
        <end position="169"/>
    </location>
</feature>
<reference evidence="3" key="1">
    <citation type="submission" date="2011-05" db="EMBL/GenBank/DDBJ databases">
        <authorList>
            <person name="Richards S.R."/>
            <person name="Qu J."/>
            <person name="Jiang H."/>
            <person name="Jhangiani S.N."/>
            <person name="Agravi P."/>
            <person name="Goodspeed R."/>
            <person name="Gross S."/>
            <person name="Mandapat C."/>
            <person name="Jackson L."/>
            <person name="Mathew T."/>
            <person name="Pu L."/>
            <person name="Thornton R."/>
            <person name="Saada N."/>
            <person name="Wilczek-Boney K.B."/>
            <person name="Lee S."/>
            <person name="Kovar C."/>
            <person name="Wu Y."/>
            <person name="Scherer S.E."/>
            <person name="Worley K.C."/>
            <person name="Muzny D.M."/>
            <person name="Gibbs R."/>
        </authorList>
    </citation>
    <scope>NUCLEOTIDE SEQUENCE</scope>
    <source>
        <strain evidence="3">Brora</strain>
    </source>
</reference>
<evidence type="ECO:0000313" key="3">
    <source>
        <dbReference type="Proteomes" id="UP000014500"/>
    </source>
</evidence>
<dbReference type="Pfam" id="PF15860">
    <property type="entry name" value="DUF4728"/>
    <property type="match status" value="1"/>
</dbReference>
<dbReference type="PhylomeDB" id="T1ILG6"/>
<dbReference type="Proteomes" id="UP000014500">
    <property type="component" value="Unassembled WGS sequence"/>
</dbReference>
<dbReference type="AlphaFoldDB" id="T1ILG6"/>
<dbReference type="InterPro" id="IPR031720">
    <property type="entry name" value="DUF4728"/>
</dbReference>
<keyword evidence="3" id="KW-1185">Reference proteome</keyword>
<dbReference type="EnsemblMetazoa" id="SMAR001792-RA">
    <property type="protein sequence ID" value="SMAR001792-PA"/>
    <property type="gene ID" value="SMAR001792"/>
</dbReference>
<sequence length="315" mass="35230">MGTVDSCCCCSLAQGTVGAGVYTVIRAGQAVVCIMPKRKTTKIQNTKYSNDMIRNTNDMIRNTNDMIRNTNDMIRNTNDMIRNTNDMIRNTNDMIRNTNIESVVTLIRGGALLRKLKELQDENTVLGYIRGVEAYDKNQLKTVYRAYGWGYVIIGAIYLLLAVMIFVAVSTRRRNYLLPWLGCTAISFMLVIIGLFFSLSSGIIDLVAFARGIIELAIMAYLYIVVYSYYNSLQPQSPVPTIASRNLQTPITPPGYVIQPPEPTSANFKSDLPSYPEAISNADYTQTNVMDPYAEGYSHFPPPPSYSEAVKIENK</sequence>
<feature type="transmembrane region" description="Helical" evidence="1">
    <location>
        <begin position="209"/>
        <end position="230"/>
    </location>
</feature>
<keyword evidence="1" id="KW-1133">Transmembrane helix</keyword>
<evidence type="ECO:0000256" key="1">
    <source>
        <dbReference type="SAM" id="Phobius"/>
    </source>
</evidence>
<accession>T1ILG6</accession>
<organism evidence="2 3">
    <name type="scientific">Strigamia maritima</name>
    <name type="common">European centipede</name>
    <name type="synonym">Geophilus maritimus</name>
    <dbReference type="NCBI Taxonomy" id="126957"/>
    <lineage>
        <taxon>Eukaryota</taxon>
        <taxon>Metazoa</taxon>
        <taxon>Ecdysozoa</taxon>
        <taxon>Arthropoda</taxon>
        <taxon>Myriapoda</taxon>
        <taxon>Chilopoda</taxon>
        <taxon>Pleurostigmophora</taxon>
        <taxon>Geophilomorpha</taxon>
        <taxon>Linotaeniidae</taxon>
        <taxon>Strigamia</taxon>
    </lineage>
</organism>
<name>T1ILG6_STRMM</name>
<proteinExistence type="predicted"/>
<dbReference type="EMBL" id="JH430816">
    <property type="status" value="NOT_ANNOTATED_CDS"/>
    <property type="molecule type" value="Genomic_DNA"/>
</dbReference>
<keyword evidence="1" id="KW-0472">Membrane</keyword>
<keyword evidence="1" id="KW-0812">Transmembrane</keyword>
<reference evidence="2" key="2">
    <citation type="submission" date="2015-02" db="UniProtKB">
        <authorList>
            <consortium name="EnsemblMetazoa"/>
        </authorList>
    </citation>
    <scope>IDENTIFICATION</scope>
</reference>
<dbReference type="HOGENOM" id="CLU_883743_0_0_1"/>
<feature type="transmembrane region" description="Helical" evidence="1">
    <location>
        <begin position="176"/>
        <end position="197"/>
    </location>
</feature>
<protein>
    <submittedName>
        <fullName evidence="2">Uncharacterized protein</fullName>
    </submittedName>
</protein>